<dbReference type="RefSeq" id="WP_285995000.1">
    <property type="nucleotide sequence ID" value="NZ_CP127295.1"/>
</dbReference>
<accession>A0A9Y2NAE2</accession>
<evidence type="ECO:0000256" key="2">
    <source>
        <dbReference type="ARBA" id="ARBA00022448"/>
    </source>
</evidence>
<keyword evidence="5" id="KW-0046">Antibiotic resistance</keyword>
<dbReference type="InterPro" id="IPR050763">
    <property type="entry name" value="ABC_transporter_ATP-binding"/>
</dbReference>
<dbReference type="GO" id="GO:0046677">
    <property type="term" value="P:response to antibiotic"/>
    <property type="evidence" value="ECO:0007669"/>
    <property type="project" value="UniProtKB-KW"/>
</dbReference>
<evidence type="ECO:0000256" key="3">
    <source>
        <dbReference type="ARBA" id="ARBA00022741"/>
    </source>
</evidence>
<dbReference type="EMBL" id="CP127295">
    <property type="protein sequence ID" value="WIX98515.1"/>
    <property type="molecule type" value="Genomic_DNA"/>
</dbReference>
<dbReference type="SMART" id="SM00382">
    <property type="entry name" value="AAA"/>
    <property type="match status" value="1"/>
</dbReference>
<dbReference type="Gene3D" id="3.40.50.300">
    <property type="entry name" value="P-loop containing nucleotide triphosphate hydrolases"/>
    <property type="match status" value="1"/>
</dbReference>
<dbReference type="GO" id="GO:0005524">
    <property type="term" value="F:ATP binding"/>
    <property type="evidence" value="ECO:0007669"/>
    <property type="project" value="UniProtKB-KW"/>
</dbReference>
<name>A0A9Y2NAE2_9PSEU</name>
<dbReference type="Pfam" id="PF00005">
    <property type="entry name" value="ABC_tran"/>
    <property type="match status" value="1"/>
</dbReference>
<dbReference type="GO" id="GO:0005886">
    <property type="term" value="C:plasma membrane"/>
    <property type="evidence" value="ECO:0007669"/>
    <property type="project" value="UniProtKB-SubCell"/>
</dbReference>
<gene>
    <name evidence="7" type="ORF">QRX60_31175</name>
</gene>
<dbReference type="PANTHER" id="PTHR42711">
    <property type="entry name" value="ABC TRANSPORTER ATP-BINDING PROTEIN"/>
    <property type="match status" value="1"/>
</dbReference>
<organism evidence="7 8">
    <name type="scientific">Amycolatopsis mongoliensis</name>
    <dbReference type="NCBI Taxonomy" id="715475"/>
    <lineage>
        <taxon>Bacteria</taxon>
        <taxon>Bacillati</taxon>
        <taxon>Actinomycetota</taxon>
        <taxon>Actinomycetes</taxon>
        <taxon>Pseudonocardiales</taxon>
        <taxon>Pseudonocardiaceae</taxon>
        <taxon>Amycolatopsis</taxon>
    </lineage>
</organism>
<dbReference type="InterPro" id="IPR003593">
    <property type="entry name" value="AAA+_ATPase"/>
</dbReference>
<evidence type="ECO:0000313" key="7">
    <source>
        <dbReference type="EMBL" id="WIX98515.1"/>
    </source>
</evidence>
<keyword evidence="2" id="KW-0813">Transport</keyword>
<dbReference type="PROSITE" id="PS50893">
    <property type="entry name" value="ABC_TRANSPORTER_2"/>
    <property type="match status" value="1"/>
</dbReference>
<dbReference type="Proteomes" id="UP001239397">
    <property type="component" value="Chromosome"/>
</dbReference>
<evidence type="ECO:0000259" key="6">
    <source>
        <dbReference type="PROSITE" id="PS50893"/>
    </source>
</evidence>
<dbReference type="InterPro" id="IPR003439">
    <property type="entry name" value="ABC_transporter-like_ATP-bd"/>
</dbReference>
<sequence length="305" mass="32654">MTPALLVDGLSKRYGRVLAVDGVGFEVAEGEIFGLVGPNGSGKTTTAECVQGLRRPDSGRVRIFGVDPHDQPGRMARLVGTQLQDSTLPDRIRVGEALHLFASLAPEPVDETELLEQWGLADKRRASFASLSGGQKQRLFVALALVTRPRLVFLDEMTTGLDPGARREAWRLIGQARRKGATIVLVTHFMDEVERLCDRVAVLVDGRVIDIDTPAGLITRHGGGISVRFPVPKPAGLDALRRLPGVSGVSVGDGLVEVRGTGRSLTALGHFLSTHGAADAELQVRQPGLEDVYLELVAGARKARA</sequence>
<evidence type="ECO:0000256" key="1">
    <source>
        <dbReference type="ARBA" id="ARBA00004202"/>
    </source>
</evidence>
<dbReference type="InterPro" id="IPR027417">
    <property type="entry name" value="P-loop_NTPase"/>
</dbReference>
<protein>
    <submittedName>
        <fullName evidence="7">ABC transporter ATP-binding protein</fullName>
    </submittedName>
</protein>
<dbReference type="PROSITE" id="PS00211">
    <property type="entry name" value="ABC_TRANSPORTER_1"/>
    <property type="match status" value="1"/>
</dbReference>
<dbReference type="InterPro" id="IPR017871">
    <property type="entry name" value="ABC_transporter-like_CS"/>
</dbReference>
<keyword evidence="3" id="KW-0547">Nucleotide-binding</keyword>
<reference evidence="7 8" key="1">
    <citation type="submission" date="2023-06" db="EMBL/GenBank/DDBJ databases">
        <authorList>
            <person name="Oyuntsetseg B."/>
            <person name="Kim S.B."/>
        </authorList>
    </citation>
    <scope>NUCLEOTIDE SEQUENCE [LARGE SCALE GENOMIC DNA]</scope>
    <source>
        <strain evidence="7 8">4-36</strain>
    </source>
</reference>
<evidence type="ECO:0000256" key="4">
    <source>
        <dbReference type="ARBA" id="ARBA00022840"/>
    </source>
</evidence>
<comment type="subcellular location">
    <subcellularLocation>
        <location evidence="1">Cell membrane</location>
        <topology evidence="1">Peripheral membrane protein</topology>
    </subcellularLocation>
</comment>
<dbReference type="SUPFAM" id="SSF52540">
    <property type="entry name" value="P-loop containing nucleoside triphosphate hydrolases"/>
    <property type="match status" value="1"/>
</dbReference>
<proteinExistence type="predicted"/>
<dbReference type="CDD" id="cd03230">
    <property type="entry name" value="ABC_DR_subfamily_A"/>
    <property type="match status" value="1"/>
</dbReference>
<feature type="domain" description="ABC transporter" evidence="6">
    <location>
        <begin position="5"/>
        <end position="230"/>
    </location>
</feature>
<evidence type="ECO:0000256" key="5">
    <source>
        <dbReference type="ARBA" id="ARBA00023251"/>
    </source>
</evidence>
<dbReference type="KEGG" id="amog:QRX60_31175"/>
<keyword evidence="8" id="KW-1185">Reference proteome</keyword>
<dbReference type="PANTHER" id="PTHR42711:SF16">
    <property type="entry name" value="ABC TRANSPORTER ATP-BINDING PROTEIN"/>
    <property type="match status" value="1"/>
</dbReference>
<dbReference type="AlphaFoldDB" id="A0A9Y2NAE2"/>
<evidence type="ECO:0000313" key="8">
    <source>
        <dbReference type="Proteomes" id="UP001239397"/>
    </source>
</evidence>
<keyword evidence="4 7" id="KW-0067">ATP-binding</keyword>
<dbReference type="GO" id="GO:0016887">
    <property type="term" value="F:ATP hydrolysis activity"/>
    <property type="evidence" value="ECO:0007669"/>
    <property type="project" value="InterPro"/>
</dbReference>